<feature type="compositionally biased region" description="Low complexity" evidence="1">
    <location>
        <begin position="327"/>
        <end position="336"/>
    </location>
</feature>
<feature type="signal peptide" evidence="3">
    <location>
        <begin position="1"/>
        <end position="28"/>
    </location>
</feature>
<feature type="compositionally biased region" description="Low complexity" evidence="1">
    <location>
        <begin position="281"/>
        <end position="309"/>
    </location>
</feature>
<feature type="region of interest" description="Disordered" evidence="1">
    <location>
        <begin position="258"/>
        <end position="355"/>
    </location>
</feature>
<dbReference type="AlphaFoldDB" id="A0A6A6NYP0"/>
<evidence type="ECO:0000313" key="4">
    <source>
        <dbReference type="EMBL" id="KAF2456592.1"/>
    </source>
</evidence>
<feature type="chain" id="PRO_5025442538" description="Cyanovirin-N domain-containing protein" evidence="3">
    <location>
        <begin position="29"/>
        <end position="385"/>
    </location>
</feature>
<keyword evidence="5" id="KW-1185">Reference proteome</keyword>
<name>A0A6A6NYP0_9PEZI</name>
<organism evidence="4 5">
    <name type="scientific">Lineolata rhizophorae</name>
    <dbReference type="NCBI Taxonomy" id="578093"/>
    <lineage>
        <taxon>Eukaryota</taxon>
        <taxon>Fungi</taxon>
        <taxon>Dikarya</taxon>
        <taxon>Ascomycota</taxon>
        <taxon>Pezizomycotina</taxon>
        <taxon>Dothideomycetes</taxon>
        <taxon>Dothideomycetes incertae sedis</taxon>
        <taxon>Lineolatales</taxon>
        <taxon>Lineolataceae</taxon>
        <taxon>Lineolata</taxon>
    </lineage>
</organism>
<dbReference type="Proteomes" id="UP000799766">
    <property type="component" value="Unassembled WGS sequence"/>
</dbReference>
<keyword evidence="2" id="KW-0472">Membrane</keyword>
<evidence type="ECO:0000256" key="1">
    <source>
        <dbReference type="SAM" id="MobiDB-lite"/>
    </source>
</evidence>
<feature type="compositionally biased region" description="Pro residues" evidence="1">
    <location>
        <begin position="259"/>
        <end position="280"/>
    </location>
</feature>
<evidence type="ECO:0008006" key="6">
    <source>
        <dbReference type="Google" id="ProtNLM"/>
    </source>
</evidence>
<evidence type="ECO:0000313" key="5">
    <source>
        <dbReference type="Proteomes" id="UP000799766"/>
    </source>
</evidence>
<keyword evidence="3" id="KW-0732">Signal</keyword>
<accession>A0A6A6NYP0</accession>
<gene>
    <name evidence="4" type="ORF">BDY21DRAFT_380120</name>
</gene>
<proteinExistence type="predicted"/>
<reference evidence="4" key="1">
    <citation type="journal article" date="2020" name="Stud. Mycol.">
        <title>101 Dothideomycetes genomes: a test case for predicting lifestyles and emergence of pathogens.</title>
        <authorList>
            <person name="Haridas S."/>
            <person name="Albert R."/>
            <person name="Binder M."/>
            <person name="Bloem J."/>
            <person name="Labutti K."/>
            <person name="Salamov A."/>
            <person name="Andreopoulos B."/>
            <person name="Baker S."/>
            <person name="Barry K."/>
            <person name="Bills G."/>
            <person name="Bluhm B."/>
            <person name="Cannon C."/>
            <person name="Castanera R."/>
            <person name="Culley D."/>
            <person name="Daum C."/>
            <person name="Ezra D."/>
            <person name="Gonzalez J."/>
            <person name="Henrissat B."/>
            <person name="Kuo A."/>
            <person name="Liang C."/>
            <person name="Lipzen A."/>
            <person name="Lutzoni F."/>
            <person name="Magnuson J."/>
            <person name="Mondo S."/>
            <person name="Nolan M."/>
            <person name="Ohm R."/>
            <person name="Pangilinan J."/>
            <person name="Park H.-J."/>
            <person name="Ramirez L."/>
            <person name="Alfaro M."/>
            <person name="Sun H."/>
            <person name="Tritt A."/>
            <person name="Yoshinaga Y."/>
            <person name="Zwiers L.-H."/>
            <person name="Turgeon B."/>
            <person name="Goodwin S."/>
            <person name="Spatafora J."/>
            <person name="Crous P."/>
            <person name="Grigoriev I."/>
        </authorList>
    </citation>
    <scope>NUCLEOTIDE SEQUENCE</scope>
    <source>
        <strain evidence="4">ATCC 16933</strain>
    </source>
</reference>
<dbReference type="EMBL" id="MU001683">
    <property type="protein sequence ID" value="KAF2456592.1"/>
    <property type="molecule type" value="Genomic_DNA"/>
</dbReference>
<evidence type="ECO:0000256" key="3">
    <source>
        <dbReference type="SAM" id="SignalP"/>
    </source>
</evidence>
<evidence type="ECO:0000256" key="2">
    <source>
        <dbReference type="SAM" id="Phobius"/>
    </source>
</evidence>
<protein>
    <recommendedName>
        <fullName evidence="6">Cyanovirin-N domain-containing protein</fullName>
    </recommendedName>
</protein>
<keyword evidence="2" id="KW-1133">Transmembrane helix</keyword>
<keyword evidence="2" id="KW-0812">Transmembrane</keyword>
<feature type="transmembrane region" description="Helical" evidence="2">
    <location>
        <begin position="361"/>
        <end position="383"/>
    </location>
</feature>
<sequence length="385" mass="39572">MKAAPGLGTGTLLLLVEALSGLPVLSRAASTTSTSHSRGPNDIATLVSGSISDPVAASLQPNTFLAPARAAYHPFARAHRHNVLRDRTAEDLPDFTGLRQCFASQACRDEYGVLQRCFDQEGPIEDPNGGTEQDVRFRTCVCEDFRVNSKNSFAKCVGCFGLMPGVDERVINYMTTMLLGFCTVEDPNAYLFITSALNATLHLDPLAFSPSANSNPPLTGPITSLAGNAALRAAFTADPLANLPATWSSGFESVLPTPRLWPLPPPPPAASTGEAPPPPEATTGAPQQGESSEPTATGTGAASSGTAAGEGEGIVVQPVNVTGARGGQYPQLQPQQQHEEGEGDGAAGSGRPTFTSGIAEVGGGASLVGVVGVLVGMGIAAVLRV</sequence>